<accession>A0A2H0WTJ4</accession>
<organism evidence="2 3">
    <name type="scientific">Candidatus Roizmanbacteria bacterium CG09_land_8_20_14_0_10_41_9</name>
    <dbReference type="NCBI Taxonomy" id="1974850"/>
    <lineage>
        <taxon>Bacteria</taxon>
        <taxon>Candidatus Roizmaniibacteriota</taxon>
    </lineage>
</organism>
<dbReference type="Pfam" id="PF13521">
    <property type="entry name" value="AAA_28"/>
    <property type="match status" value="1"/>
</dbReference>
<proteinExistence type="predicted"/>
<dbReference type="AlphaFoldDB" id="A0A2H0WTJ4"/>
<gene>
    <name evidence="2" type="ORF">COT62_00785</name>
</gene>
<dbReference type="Proteomes" id="UP000231198">
    <property type="component" value="Unassembled WGS sequence"/>
</dbReference>
<evidence type="ECO:0000313" key="3">
    <source>
        <dbReference type="Proteomes" id="UP000231198"/>
    </source>
</evidence>
<feature type="domain" description="NadR/Ttd14 AAA" evidence="1">
    <location>
        <begin position="7"/>
        <end position="53"/>
    </location>
</feature>
<reference evidence="3" key="1">
    <citation type="submission" date="2017-09" db="EMBL/GenBank/DDBJ databases">
        <title>Depth-based differentiation of microbial function through sediment-hosted aquifers and enrichment of novel symbionts in the deep terrestrial subsurface.</title>
        <authorList>
            <person name="Probst A.J."/>
            <person name="Ladd B."/>
            <person name="Jarett J.K."/>
            <person name="Geller-Mcgrath D.E."/>
            <person name="Sieber C.M.K."/>
            <person name="Emerson J.B."/>
            <person name="Anantharaman K."/>
            <person name="Thomas B.C."/>
            <person name="Malmstrom R."/>
            <person name="Stieglmeier M."/>
            <person name="Klingl A."/>
            <person name="Woyke T."/>
            <person name="Ryan C.M."/>
            <person name="Banfield J.F."/>
        </authorList>
    </citation>
    <scope>NUCLEOTIDE SEQUENCE [LARGE SCALE GENOMIC DNA]</scope>
</reference>
<dbReference type="Gene3D" id="3.40.50.300">
    <property type="entry name" value="P-loop containing nucleotide triphosphate hydrolases"/>
    <property type="match status" value="1"/>
</dbReference>
<dbReference type="SUPFAM" id="SSF52540">
    <property type="entry name" value="P-loop containing nucleoside triphosphate hydrolases"/>
    <property type="match status" value="1"/>
</dbReference>
<dbReference type="InterPro" id="IPR027417">
    <property type="entry name" value="P-loop_NTPase"/>
</dbReference>
<evidence type="ECO:0000259" key="1">
    <source>
        <dbReference type="Pfam" id="PF13521"/>
    </source>
</evidence>
<evidence type="ECO:0000313" key="2">
    <source>
        <dbReference type="EMBL" id="PIS15984.1"/>
    </source>
</evidence>
<dbReference type="EMBL" id="PEZG01000019">
    <property type="protein sequence ID" value="PIS15984.1"/>
    <property type="molecule type" value="Genomic_DNA"/>
</dbReference>
<comment type="caution">
    <text evidence="2">The sequence shown here is derived from an EMBL/GenBank/DDBJ whole genome shotgun (WGS) entry which is preliminary data.</text>
</comment>
<dbReference type="InterPro" id="IPR038727">
    <property type="entry name" value="NadR/Ttd14_AAA_dom"/>
</dbReference>
<sequence length="60" mass="6974">MKKNNWYVITGAPSAGKTTLLKELEKKGYTVIYEAARIIIDREMKKGKKLSEIRKNELEF</sequence>
<protein>
    <recommendedName>
        <fullName evidence="1">NadR/Ttd14 AAA domain-containing protein</fullName>
    </recommendedName>
</protein>
<name>A0A2H0WTJ4_9BACT</name>